<evidence type="ECO:0000313" key="4">
    <source>
        <dbReference type="EMBL" id="AGA26078.1"/>
    </source>
</evidence>
<feature type="chain" id="PRO_5003940021" evidence="3">
    <location>
        <begin position="25"/>
        <end position="281"/>
    </location>
</feature>
<dbReference type="SUPFAM" id="SSF48452">
    <property type="entry name" value="TPR-like"/>
    <property type="match status" value="1"/>
</dbReference>
<protein>
    <submittedName>
        <fullName evidence="4">Uncharacterized protein</fullName>
    </submittedName>
</protein>
<dbReference type="Proteomes" id="UP000010798">
    <property type="component" value="Chromosome"/>
</dbReference>
<keyword evidence="3" id="KW-0732">Signal</keyword>
<dbReference type="Gene3D" id="1.25.40.10">
    <property type="entry name" value="Tetratricopeptide repeat domain"/>
    <property type="match status" value="1"/>
</dbReference>
<evidence type="ECO:0000256" key="3">
    <source>
        <dbReference type="SAM" id="SignalP"/>
    </source>
</evidence>
<sequence length="281" mass="30015">MSFLRTFTGIAALLAVAVDSSALGSDRNSPPTSGSMPTASIPAAVSGSSGWRSYPFPYYQTIGPDGRPVTILPPMPPLIMPAILVPVAVPQPPNPGNFGLAGPLPRQGVPVARPQAGVAKRKVDPARAAQLVTFGDRLFRGGNTRKAEERYEQAARANPNSAAPQVRLAQIALVRGHYDEAADYLRTAQAAEPGWIINGGDIQSIYSEPADFAKQIARLESHLQATPGDRDAWLVLGAQWYLSGRTQKAADIFVRLSDRQPDATLEAFLEASRSADPLLVR</sequence>
<evidence type="ECO:0000313" key="5">
    <source>
        <dbReference type="Proteomes" id="UP000010798"/>
    </source>
</evidence>
<dbReference type="InterPro" id="IPR011990">
    <property type="entry name" value="TPR-like_helical_dom_sf"/>
</dbReference>
<dbReference type="AlphaFoldDB" id="L0DB58"/>
<feature type="region of interest" description="Disordered" evidence="2">
    <location>
        <begin position="22"/>
        <end position="42"/>
    </location>
</feature>
<name>L0DB58_SINAD</name>
<dbReference type="KEGG" id="saci:Sinac_1702"/>
<dbReference type="Pfam" id="PF13432">
    <property type="entry name" value="TPR_16"/>
    <property type="match status" value="1"/>
</dbReference>
<dbReference type="PROSITE" id="PS50005">
    <property type="entry name" value="TPR"/>
    <property type="match status" value="1"/>
</dbReference>
<dbReference type="HOGENOM" id="CLU_990070_0_0_0"/>
<dbReference type="InterPro" id="IPR019734">
    <property type="entry name" value="TPR_rpt"/>
</dbReference>
<accession>L0DB58</accession>
<keyword evidence="5" id="KW-1185">Reference proteome</keyword>
<dbReference type="EMBL" id="CP003364">
    <property type="protein sequence ID" value="AGA26078.1"/>
    <property type="molecule type" value="Genomic_DNA"/>
</dbReference>
<dbReference type="SMART" id="SM00028">
    <property type="entry name" value="TPR"/>
    <property type="match status" value="3"/>
</dbReference>
<evidence type="ECO:0000256" key="1">
    <source>
        <dbReference type="PROSITE-ProRule" id="PRU00339"/>
    </source>
</evidence>
<dbReference type="STRING" id="886293.Sinac_1702"/>
<feature type="signal peptide" evidence="3">
    <location>
        <begin position="1"/>
        <end position="24"/>
    </location>
</feature>
<feature type="repeat" description="TPR" evidence="1">
    <location>
        <begin position="128"/>
        <end position="161"/>
    </location>
</feature>
<evidence type="ECO:0000256" key="2">
    <source>
        <dbReference type="SAM" id="MobiDB-lite"/>
    </source>
</evidence>
<keyword evidence="1" id="KW-0802">TPR repeat</keyword>
<proteinExistence type="predicted"/>
<dbReference type="eggNOG" id="COG3118">
    <property type="taxonomic scope" value="Bacteria"/>
</dbReference>
<reference evidence="4 5" key="1">
    <citation type="submission" date="2012-02" db="EMBL/GenBank/DDBJ databases">
        <title>Complete sequence of chromosome of Singulisphaera acidiphila DSM 18658.</title>
        <authorList>
            <consortium name="US DOE Joint Genome Institute (JGI-PGF)"/>
            <person name="Lucas S."/>
            <person name="Copeland A."/>
            <person name="Lapidus A."/>
            <person name="Glavina del Rio T."/>
            <person name="Dalin E."/>
            <person name="Tice H."/>
            <person name="Bruce D."/>
            <person name="Goodwin L."/>
            <person name="Pitluck S."/>
            <person name="Peters L."/>
            <person name="Ovchinnikova G."/>
            <person name="Chertkov O."/>
            <person name="Kyrpides N."/>
            <person name="Mavromatis K."/>
            <person name="Ivanova N."/>
            <person name="Brettin T."/>
            <person name="Detter J.C."/>
            <person name="Han C."/>
            <person name="Larimer F."/>
            <person name="Land M."/>
            <person name="Hauser L."/>
            <person name="Markowitz V."/>
            <person name="Cheng J.-F."/>
            <person name="Hugenholtz P."/>
            <person name="Woyke T."/>
            <person name="Wu D."/>
            <person name="Tindall B."/>
            <person name="Pomrenke H."/>
            <person name="Brambilla E."/>
            <person name="Klenk H.-P."/>
            <person name="Eisen J.A."/>
        </authorList>
    </citation>
    <scope>NUCLEOTIDE SEQUENCE [LARGE SCALE GENOMIC DNA]</scope>
    <source>
        <strain evidence="5">ATCC BAA-1392 / DSM 18658 / VKM B-2454 / MOB10</strain>
    </source>
</reference>
<organism evidence="4 5">
    <name type="scientific">Singulisphaera acidiphila (strain ATCC BAA-1392 / DSM 18658 / VKM B-2454 / MOB10)</name>
    <dbReference type="NCBI Taxonomy" id="886293"/>
    <lineage>
        <taxon>Bacteria</taxon>
        <taxon>Pseudomonadati</taxon>
        <taxon>Planctomycetota</taxon>
        <taxon>Planctomycetia</taxon>
        <taxon>Isosphaerales</taxon>
        <taxon>Isosphaeraceae</taxon>
        <taxon>Singulisphaera</taxon>
    </lineage>
</organism>
<gene>
    <name evidence="4" type="ordered locus">Sinac_1702</name>
</gene>
<feature type="compositionally biased region" description="Polar residues" evidence="2">
    <location>
        <begin position="27"/>
        <end position="38"/>
    </location>
</feature>